<dbReference type="GO" id="GO:0060271">
    <property type="term" value="P:cilium assembly"/>
    <property type="evidence" value="ECO:0007669"/>
    <property type="project" value="InterPro"/>
</dbReference>
<dbReference type="AlphaFoldDB" id="A0A1I7V344"/>
<dbReference type="GO" id="GO:0090162">
    <property type="term" value="P:establishment of epithelial cell polarity"/>
    <property type="evidence" value="ECO:0007669"/>
    <property type="project" value="InterPro"/>
</dbReference>
<reference evidence="4" key="1">
    <citation type="submission" date="2016-11" db="UniProtKB">
        <authorList>
            <consortium name="WormBaseParasite"/>
        </authorList>
    </citation>
    <scope>IDENTIFICATION</scope>
</reference>
<name>A0A1I7V344_9PELO</name>
<sequence>MKPVAKPSTSLNDLLGQNLGAGSSGVGLATGQSSRRAGNFDDLFGAKPQTPSFATPAIPVVAPPQQMLAASTDNFDAGRILRLETELERINRELEDTKRRKREDEEDLESFWKSKLEVQSKENSKTVEELKTNHKAQISKLQEEHFLEVNRLKENFNRQLDDITSSANQVGDIVAVVGKVDVLSHSIDKIAADVALVDDVAALKLEQMKVHDLNLSLKDLIRNQQNDNEKVCYLKGELI</sequence>
<dbReference type="InterPro" id="IPR033561">
    <property type="entry name" value="FBF1"/>
</dbReference>
<protein>
    <submittedName>
        <fullName evidence="4">Nsp1_C domain-containing protein</fullName>
    </submittedName>
</protein>
<evidence type="ECO:0000313" key="3">
    <source>
        <dbReference type="Proteomes" id="UP000095282"/>
    </source>
</evidence>
<feature type="region of interest" description="Disordered" evidence="2">
    <location>
        <begin position="1"/>
        <end position="34"/>
    </location>
</feature>
<keyword evidence="1" id="KW-0175">Coiled coil</keyword>
<proteinExistence type="predicted"/>
<dbReference type="WBParaSite" id="Csp11.Scaffold630.g21909.t1">
    <property type="protein sequence ID" value="Csp11.Scaffold630.g21909.t1"/>
    <property type="gene ID" value="Csp11.Scaffold630.g21909"/>
</dbReference>
<evidence type="ECO:0000256" key="2">
    <source>
        <dbReference type="SAM" id="MobiDB-lite"/>
    </source>
</evidence>
<feature type="coiled-coil region" evidence="1">
    <location>
        <begin position="80"/>
        <end position="144"/>
    </location>
</feature>
<dbReference type="eggNOG" id="ENOG502SFV8">
    <property type="taxonomic scope" value="Eukaryota"/>
</dbReference>
<dbReference type="GO" id="GO:0036064">
    <property type="term" value="C:ciliary basal body"/>
    <property type="evidence" value="ECO:0007669"/>
    <property type="project" value="TreeGrafter"/>
</dbReference>
<dbReference type="Proteomes" id="UP000095282">
    <property type="component" value="Unplaced"/>
</dbReference>
<dbReference type="STRING" id="1561998.A0A1I7V344"/>
<organism evidence="3 4">
    <name type="scientific">Caenorhabditis tropicalis</name>
    <dbReference type="NCBI Taxonomy" id="1561998"/>
    <lineage>
        <taxon>Eukaryota</taxon>
        <taxon>Metazoa</taxon>
        <taxon>Ecdysozoa</taxon>
        <taxon>Nematoda</taxon>
        <taxon>Chromadorea</taxon>
        <taxon>Rhabditida</taxon>
        <taxon>Rhabditina</taxon>
        <taxon>Rhabditomorpha</taxon>
        <taxon>Rhabditoidea</taxon>
        <taxon>Rhabditidae</taxon>
        <taxon>Peloderinae</taxon>
        <taxon>Caenorhabditis</taxon>
    </lineage>
</organism>
<evidence type="ECO:0000313" key="4">
    <source>
        <dbReference type="WBParaSite" id="Csp11.Scaffold630.g21909.t1"/>
    </source>
</evidence>
<dbReference type="PANTHER" id="PTHR33689">
    <property type="entry name" value="FAS-BINDING FACTOR 1"/>
    <property type="match status" value="1"/>
</dbReference>
<accession>A0A1I7V344</accession>
<dbReference type="GO" id="GO:0005814">
    <property type="term" value="C:centriole"/>
    <property type="evidence" value="ECO:0007669"/>
    <property type="project" value="TreeGrafter"/>
</dbReference>
<evidence type="ECO:0000256" key="1">
    <source>
        <dbReference type="SAM" id="Coils"/>
    </source>
</evidence>
<dbReference type="GO" id="GO:0097539">
    <property type="term" value="C:ciliary transition fiber"/>
    <property type="evidence" value="ECO:0007669"/>
    <property type="project" value="InterPro"/>
</dbReference>
<keyword evidence="3" id="KW-1185">Reference proteome</keyword>
<dbReference type="PANTHER" id="PTHR33689:SF1">
    <property type="entry name" value="FAS-BINDING FACTOR 1"/>
    <property type="match status" value="1"/>
</dbReference>